<gene>
    <name evidence="3" type="ORF">DFH07DRAFT_952552</name>
</gene>
<dbReference type="EMBL" id="JARJLG010000016">
    <property type="protein sequence ID" value="KAJ7774306.1"/>
    <property type="molecule type" value="Genomic_DNA"/>
</dbReference>
<dbReference type="Proteomes" id="UP001215280">
    <property type="component" value="Unassembled WGS sequence"/>
</dbReference>
<feature type="coiled-coil region" evidence="1">
    <location>
        <begin position="79"/>
        <end position="106"/>
    </location>
</feature>
<keyword evidence="4" id="KW-1185">Reference proteome</keyword>
<evidence type="ECO:0000313" key="3">
    <source>
        <dbReference type="EMBL" id="KAJ7774306.1"/>
    </source>
</evidence>
<protein>
    <submittedName>
        <fullName evidence="3">Uncharacterized protein</fullName>
    </submittedName>
</protein>
<evidence type="ECO:0000256" key="2">
    <source>
        <dbReference type="SAM" id="MobiDB-lite"/>
    </source>
</evidence>
<dbReference type="AlphaFoldDB" id="A0AAD7K0H5"/>
<accession>A0AAD7K0H5</accession>
<comment type="caution">
    <text evidence="3">The sequence shown here is derived from an EMBL/GenBank/DDBJ whole genome shotgun (WGS) entry which is preliminary data.</text>
</comment>
<reference evidence="3" key="1">
    <citation type="submission" date="2023-03" db="EMBL/GenBank/DDBJ databases">
        <title>Massive genome expansion in bonnet fungi (Mycena s.s.) driven by repeated elements and novel gene families across ecological guilds.</title>
        <authorList>
            <consortium name="Lawrence Berkeley National Laboratory"/>
            <person name="Harder C.B."/>
            <person name="Miyauchi S."/>
            <person name="Viragh M."/>
            <person name="Kuo A."/>
            <person name="Thoen E."/>
            <person name="Andreopoulos B."/>
            <person name="Lu D."/>
            <person name="Skrede I."/>
            <person name="Drula E."/>
            <person name="Henrissat B."/>
            <person name="Morin E."/>
            <person name="Kohler A."/>
            <person name="Barry K."/>
            <person name="LaButti K."/>
            <person name="Morin E."/>
            <person name="Salamov A."/>
            <person name="Lipzen A."/>
            <person name="Mereny Z."/>
            <person name="Hegedus B."/>
            <person name="Baldrian P."/>
            <person name="Stursova M."/>
            <person name="Weitz H."/>
            <person name="Taylor A."/>
            <person name="Grigoriev I.V."/>
            <person name="Nagy L.G."/>
            <person name="Martin F."/>
            <person name="Kauserud H."/>
        </authorList>
    </citation>
    <scope>NUCLEOTIDE SEQUENCE</scope>
    <source>
        <strain evidence="3">CBHHK188m</strain>
    </source>
</reference>
<sequence length="400" mass="45100">MPHHFGSNVPEGDMEQHSGFTHFPGLPPYGSFNIDMPPFENFSQYNALSTGLYLNQQTNNIPTNPGAGQPKFLSLQERLHKLEQHYEQVLTRIAELERQLLEGKETHALTQCALDRFLAEEAEGRKRKKQKGFQESDKKSWVQSLIHSIAKGLIKVGHKDPKTGEKITMYPHPRGPDEVAQPDEWRPEWDSAATTQVNQEFINHVVNVAVKRVEEDSTSANPQYSNATKDQLTQTMKIFFRSMQNTYKAQTTEGEKLAELCCGVKELRAKHGKAATVGAEQLVLTEWVSSEHTDPGELTQGGYEQYEDKIGGGSFETRTKGWPSDECHKKNVNNDLPMSKKGCVPYAWMVDLAWKAEAEKDDKKIATVDNPVEFTIFSLSIQLTDLDKEDQAYLADSEDA</sequence>
<organism evidence="3 4">
    <name type="scientific">Mycena maculata</name>
    <dbReference type="NCBI Taxonomy" id="230809"/>
    <lineage>
        <taxon>Eukaryota</taxon>
        <taxon>Fungi</taxon>
        <taxon>Dikarya</taxon>
        <taxon>Basidiomycota</taxon>
        <taxon>Agaricomycotina</taxon>
        <taxon>Agaricomycetes</taxon>
        <taxon>Agaricomycetidae</taxon>
        <taxon>Agaricales</taxon>
        <taxon>Marasmiineae</taxon>
        <taxon>Mycenaceae</taxon>
        <taxon>Mycena</taxon>
    </lineage>
</organism>
<evidence type="ECO:0000256" key="1">
    <source>
        <dbReference type="SAM" id="Coils"/>
    </source>
</evidence>
<keyword evidence="1" id="KW-0175">Coiled coil</keyword>
<feature type="region of interest" description="Disordered" evidence="2">
    <location>
        <begin position="160"/>
        <end position="183"/>
    </location>
</feature>
<feature type="region of interest" description="Disordered" evidence="2">
    <location>
        <begin position="1"/>
        <end position="22"/>
    </location>
</feature>
<name>A0AAD7K0H5_9AGAR</name>
<proteinExistence type="predicted"/>
<evidence type="ECO:0000313" key="4">
    <source>
        <dbReference type="Proteomes" id="UP001215280"/>
    </source>
</evidence>